<keyword evidence="4" id="KW-1185">Reference proteome</keyword>
<name>A0ABT9BII3_9MICO</name>
<dbReference type="InterPro" id="IPR011051">
    <property type="entry name" value="RmlC_Cupin_sf"/>
</dbReference>
<evidence type="ECO:0000313" key="3">
    <source>
        <dbReference type="EMBL" id="MDO7880835.1"/>
    </source>
</evidence>
<accession>A0ABT9BII3</accession>
<dbReference type="Gene3D" id="2.60.120.10">
    <property type="entry name" value="Jelly Rolls"/>
    <property type="match status" value="1"/>
</dbReference>
<dbReference type="Proteomes" id="UP001241072">
    <property type="component" value="Unassembled WGS sequence"/>
</dbReference>
<sequence length="155" mass="16180">MRPLAAALLVVGLLAGCSSAPTPTDTASPTPEASAPPVAVAEIAEGDRADGVDVSVPGPTQVNYREITIEPGAGTGLHCHYGQLIAVVAQGELTHYADIYPEGVHVYRTGESIVEGAEYVHEGVNEGDEDVVLWVTYITPEGKPLAETDLSKCEQ</sequence>
<dbReference type="InterPro" id="IPR013096">
    <property type="entry name" value="Cupin_2"/>
</dbReference>
<evidence type="ECO:0000259" key="2">
    <source>
        <dbReference type="Pfam" id="PF07883"/>
    </source>
</evidence>
<evidence type="ECO:0000256" key="1">
    <source>
        <dbReference type="SAM" id="SignalP"/>
    </source>
</evidence>
<keyword evidence="1" id="KW-0732">Signal</keyword>
<feature type="chain" id="PRO_5047335492" evidence="1">
    <location>
        <begin position="21"/>
        <end position="155"/>
    </location>
</feature>
<gene>
    <name evidence="3" type="ORF">Q5716_01190</name>
</gene>
<organism evidence="3 4">
    <name type="scientific">Antiquaquibacter soli</name>
    <dbReference type="NCBI Taxonomy" id="3064523"/>
    <lineage>
        <taxon>Bacteria</taxon>
        <taxon>Bacillati</taxon>
        <taxon>Actinomycetota</taxon>
        <taxon>Actinomycetes</taxon>
        <taxon>Micrococcales</taxon>
        <taxon>Microbacteriaceae</taxon>
        <taxon>Antiquaquibacter</taxon>
    </lineage>
</organism>
<evidence type="ECO:0000313" key="4">
    <source>
        <dbReference type="Proteomes" id="UP001241072"/>
    </source>
</evidence>
<dbReference type="SUPFAM" id="SSF51182">
    <property type="entry name" value="RmlC-like cupins"/>
    <property type="match status" value="1"/>
</dbReference>
<dbReference type="Pfam" id="PF07883">
    <property type="entry name" value="Cupin_2"/>
    <property type="match status" value="1"/>
</dbReference>
<dbReference type="RefSeq" id="WP_305001262.1">
    <property type="nucleotide sequence ID" value="NZ_JAUQUB010000001.1"/>
</dbReference>
<feature type="domain" description="Cupin type-2" evidence="2">
    <location>
        <begin position="67"/>
        <end position="135"/>
    </location>
</feature>
<reference evidence="3 4" key="1">
    <citation type="submission" date="2023-07" db="EMBL/GenBank/DDBJ databases">
        <title>Protaetiibacter sp. nov WY-16 isolated from soil.</title>
        <authorList>
            <person name="Liu B."/>
            <person name="Wan Y."/>
        </authorList>
    </citation>
    <scope>NUCLEOTIDE SEQUENCE [LARGE SCALE GENOMIC DNA]</scope>
    <source>
        <strain evidence="3 4">WY-16</strain>
    </source>
</reference>
<feature type="signal peptide" evidence="1">
    <location>
        <begin position="1"/>
        <end position="20"/>
    </location>
</feature>
<comment type="caution">
    <text evidence="3">The sequence shown here is derived from an EMBL/GenBank/DDBJ whole genome shotgun (WGS) entry which is preliminary data.</text>
</comment>
<protein>
    <submittedName>
        <fullName evidence="3">Cupin domain-containing protein</fullName>
    </submittedName>
</protein>
<dbReference type="EMBL" id="JAUQUB010000001">
    <property type="protein sequence ID" value="MDO7880835.1"/>
    <property type="molecule type" value="Genomic_DNA"/>
</dbReference>
<proteinExistence type="predicted"/>
<dbReference type="InterPro" id="IPR014710">
    <property type="entry name" value="RmlC-like_jellyroll"/>
</dbReference>
<dbReference type="PROSITE" id="PS51257">
    <property type="entry name" value="PROKAR_LIPOPROTEIN"/>
    <property type="match status" value="1"/>
</dbReference>